<dbReference type="Proteomes" id="UP000036520">
    <property type="component" value="Chromosome"/>
</dbReference>
<dbReference type="Pfam" id="PF04734">
    <property type="entry name" value="Ceramidase_alk"/>
    <property type="match status" value="1"/>
</dbReference>
<reference evidence="2 3" key="1">
    <citation type="submission" date="2015-07" db="EMBL/GenBank/DDBJ databases">
        <authorList>
            <person name="Kim K.M."/>
        </authorList>
    </citation>
    <scope>NUCLEOTIDE SEQUENCE [LARGE SCALE GENOMIC DNA]</scope>
    <source>
        <strain evidence="2 3">KCTC 12363</strain>
    </source>
</reference>
<evidence type="ECO:0000313" key="3">
    <source>
        <dbReference type="Proteomes" id="UP000036520"/>
    </source>
</evidence>
<dbReference type="RefSeq" id="WP_048641021.1">
    <property type="nucleotide sequence ID" value="NZ_CP012040.1"/>
</dbReference>
<proteinExistence type="predicted"/>
<feature type="domain" description="Neutral/alkaline non-lysosomal ceramidase N-terminal" evidence="1">
    <location>
        <begin position="30"/>
        <end position="256"/>
    </location>
</feature>
<evidence type="ECO:0000259" key="1">
    <source>
        <dbReference type="Pfam" id="PF04734"/>
    </source>
</evidence>
<dbReference type="STRING" id="320787.CA2015_1142"/>
<name>A0A0H4P815_9BACT</name>
<organism evidence="2 3">
    <name type="scientific">Cyclobacterium amurskyense</name>
    <dbReference type="NCBI Taxonomy" id="320787"/>
    <lineage>
        <taxon>Bacteria</taxon>
        <taxon>Pseudomonadati</taxon>
        <taxon>Bacteroidota</taxon>
        <taxon>Cytophagia</taxon>
        <taxon>Cytophagales</taxon>
        <taxon>Cyclobacteriaceae</taxon>
        <taxon>Cyclobacterium</taxon>
    </lineage>
</organism>
<keyword evidence="3" id="KW-1185">Reference proteome</keyword>
<dbReference type="OrthoDB" id="917785at2"/>
<gene>
    <name evidence="2" type="ORF">CA2015_1142</name>
</gene>
<dbReference type="InterPro" id="IPR031329">
    <property type="entry name" value="NEUT/ALK_ceramidase_N"/>
</dbReference>
<sequence>MIRIQRLLGLILTISTVLFSKDLIAQDKVFQAGASITDITPHLGHPIVGNYNSPPATYIHDPLSVRTLVLDDGAKELVFVIVDNVHINREVFDAAKAMLDRDLNIPTKDVMMASTHTHSGISLNGEGLKSISPEVGVALDEYQTFVVKRMVDGVKIARENKTLAKIAFGSVDVLEHVFNRRWIMKDSVMSPLGQLEIAKMNPGHSNALLRPAGPVDPEVSFIAVESKDGTPIALLANYSLHYVGGVPRGHISADYFAAFGNRMGELLETGSDLPAFIGIMTNGTSGDVNNNDYSKPRPKESLPPYAKMHYVANDIAEKVYQEYKQLDFQSEVKLGSALSEMTLNVRRATPEILTNVATVRDYEGSKPLFHSLEKTYSRRVFNMESAYPDSVNIVLQSFAINDIGIASLPFEVFTQIGLDIKAKSPFKNTFTIELANGSYGYLPTPEQHKLGGYETWLTTNKVQKDASVLITEQLIKHFQQLK</sequence>
<dbReference type="AlphaFoldDB" id="A0A0H4P815"/>
<evidence type="ECO:0000313" key="2">
    <source>
        <dbReference type="EMBL" id="AKP50591.1"/>
    </source>
</evidence>
<dbReference type="PATRIC" id="fig|320787.5.peg.1265"/>
<dbReference type="EMBL" id="CP012040">
    <property type="protein sequence ID" value="AKP50591.1"/>
    <property type="molecule type" value="Genomic_DNA"/>
</dbReference>
<accession>A0A0H4P815</accession>
<dbReference type="KEGG" id="camu:CA2015_1142"/>
<protein>
    <submittedName>
        <fullName evidence="2">Alkaline ceramidase domain protein</fullName>
    </submittedName>
</protein>